<dbReference type="EMBL" id="CP032364">
    <property type="protein sequence ID" value="AYB00248.1"/>
    <property type="molecule type" value="Genomic_DNA"/>
</dbReference>
<dbReference type="KEGG" id="lua:D4A81_10040"/>
<organism evidence="1 2">
    <name type="scientific">Lachnoanaerobaculum umeaense</name>
    <dbReference type="NCBI Taxonomy" id="617123"/>
    <lineage>
        <taxon>Bacteria</taxon>
        <taxon>Bacillati</taxon>
        <taxon>Bacillota</taxon>
        <taxon>Clostridia</taxon>
        <taxon>Lachnospirales</taxon>
        <taxon>Lachnospiraceae</taxon>
        <taxon>Lachnoanaerobaculum</taxon>
    </lineage>
</organism>
<dbReference type="PROSITE" id="PS50943">
    <property type="entry name" value="HTH_CROC1"/>
    <property type="match status" value="1"/>
</dbReference>
<dbReference type="InterPro" id="IPR001387">
    <property type="entry name" value="Cro/C1-type_HTH"/>
</dbReference>
<evidence type="ECO:0000313" key="2">
    <source>
        <dbReference type="Proteomes" id="UP000265562"/>
    </source>
</evidence>
<reference evidence="1 2" key="1">
    <citation type="submission" date="2018-09" db="EMBL/GenBank/DDBJ databases">
        <title>Genome sequencing of Lachnoanaerobaculum umeaense DSM 23576.</title>
        <authorList>
            <person name="Kook J.-K."/>
            <person name="Park S.-N."/>
            <person name="Lim Y.K."/>
        </authorList>
    </citation>
    <scope>NUCLEOTIDE SEQUENCE [LARGE SCALE GENOMIC DNA]</scope>
    <source>
        <strain evidence="2">DSM 23576 \ CCUG 58757</strain>
    </source>
</reference>
<dbReference type="Proteomes" id="UP000265562">
    <property type="component" value="Chromosome"/>
</dbReference>
<gene>
    <name evidence="1" type="ORF">D4A81_10040</name>
</gene>
<dbReference type="GO" id="GO:0003677">
    <property type="term" value="F:DNA binding"/>
    <property type="evidence" value="ECO:0007669"/>
    <property type="project" value="InterPro"/>
</dbReference>
<evidence type="ECO:0000313" key="1">
    <source>
        <dbReference type="EMBL" id="AYB00248.1"/>
    </source>
</evidence>
<accession>A0A385Q3M6</accession>
<dbReference type="SUPFAM" id="SSF47413">
    <property type="entry name" value="lambda repressor-like DNA-binding domains"/>
    <property type="match status" value="1"/>
</dbReference>
<dbReference type="InterPro" id="IPR010982">
    <property type="entry name" value="Lambda_DNA-bd_dom_sf"/>
</dbReference>
<dbReference type="AlphaFoldDB" id="A0A385Q3M6"/>
<name>A0A385Q3M6_9FIRM</name>
<sequence>MGDYEKMLDNIRSIINDKGMKHSVVAERAGFTPQEFSNMMNGRKTLRAEYIPDIAKAMRVDPNTVYFYEEYKREEKAS</sequence>
<dbReference type="SMART" id="SM00530">
    <property type="entry name" value="HTH_XRE"/>
    <property type="match status" value="1"/>
</dbReference>
<keyword evidence="2" id="KW-1185">Reference proteome</keyword>
<proteinExistence type="predicted"/>
<dbReference type="Pfam" id="PF13560">
    <property type="entry name" value="HTH_31"/>
    <property type="match status" value="1"/>
</dbReference>
<dbReference type="RefSeq" id="WP_111524763.1">
    <property type="nucleotide sequence ID" value="NZ_CP032364.1"/>
</dbReference>
<protein>
    <submittedName>
        <fullName evidence="1">XRE family transcriptional regulator</fullName>
    </submittedName>
</protein>
<dbReference type="Gene3D" id="1.10.260.40">
    <property type="entry name" value="lambda repressor-like DNA-binding domains"/>
    <property type="match status" value="1"/>
</dbReference>
<dbReference type="CDD" id="cd00093">
    <property type="entry name" value="HTH_XRE"/>
    <property type="match status" value="1"/>
</dbReference>
<dbReference type="OrthoDB" id="2060841at2"/>